<dbReference type="RefSeq" id="WP_345432821.1">
    <property type="nucleotide sequence ID" value="NZ_BAABHK010000006.1"/>
</dbReference>
<dbReference type="InterPro" id="IPR009022">
    <property type="entry name" value="EFG_III"/>
</dbReference>
<dbReference type="SUPFAM" id="SSF54211">
    <property type="entry name" value="Ribosomal protein S5 domain 2-like"/>
    <property type="match status" value="1"/>
</dbReference>
<dbReference type="InterPro" id="IPR027417">
    <property type="entry name" value="P-loop_NTPase"/>
</dbReference>
<dbReference type="Pfam" id="PF00009">
    <property type="entry name" value="GTP_EFTU"/>
    <property type="match status" value="1"/>
</dbReference>
<evidence type="ECO:0000256" key="5">
    <source>
        <dbReference type="ARBA" id="ARBA00023134"/>
    </source>
</evidence>
<dbReference type="NCBIfam" id="TIGR00231">
    <property type="entry name" value="small_GTP"/>
    <property type="match status" value="1"/>
</dbReference>
<dbReference type="PROSITE" id="PS00301">
    <property type="entry name" value="G_TR_1"/>
    <property type="match status" value="1"/>
</dbReference>
<dbReference type="CDD" id="cd04088">
    <property type="entry name" value="EFG_mtEFG_II"/>
    <property type="match status" value="1"/>
</dbReference>
<dbReference type="InterPro" id="IPR035647">
    <property type="entry name" value="EFG_III/V"/>
</dbReference>
<dbReference type="PANTHER" id="PTHR43261:SF1">
    <property type="entry name" value="RIBOSOME-RELEASING FACTOR 2, MITOCHONDRIAL"/>
    <property type="match status" value="1"/>
</dbReference>
<organism evidence="10 11">
    <name type="scientific">Actinoallomurus vinaceus</name>
    <dbReference type="NCBI Taxonomy" id="1080074"/>
    <lineage>
        <taxon>Bacteria</taxon>
        <taxon>Bacillati</taxon>
        <taxon>Actinomycetota</taxon>
        <taxon>Actinomycetes</taxon>
        <taxon>Streptosporangiales</taxon>
        <taxon>Thermomonosporaceae</taxon>
        <taxon>Actinoallomurus</taxon>
    </lineage>
</organism>
<dbReference type="Gene3D" id="2.40.30.10">
    <property type="entry name" value="Translation factors"/>
    <property type="match status" value="1"/>
</dbReference>
<dbReference type="InterPro" id="IPR005517">
    <property type="entry name" value="Transl_elong_EFG/EF2_IV"/>
</dbReference>
<dbReference type="SUPFAM" id="SSF52540">
    <property type="entry name" value="P-loop containing nucleoside triphosphate hydrolases"/>
    <property type="match status" value="1"/>
</dbReference>
<dbReference type="GO" id="GO:0003746">
    <property type="term" value="F:translation elongation factor activity"/>
    <property type="evidence" value="ECO:0007669"/>
    <property type="project" value="UniProtKB-KW"/>
</dbReference>
<evidence type="ECO:0000256" key="1">
    <source>
        <dbReference type="ARBA" id="ARBA00005870"/>
    </source>
</evidence>
<keyword evidence="5 7" id="KW-0342">GTP-binding</keyword>
<dbReference type="PANTHER" id="PTHR43261">
    <property type="entry name" value="TRANSLATION ELONGATION FACTOR G-RELATED"/>
    <property type="match status" value="1"/>
</dbReference>
<sequence length="697" mass="76175">MATTTRLDLAKVRNIGIVAHIDAGKTTTTERILYYTGVSYKVGEVHDGNTTMDYLDQERERGITITSAATTCHWALDGTDHLINIIDTPGHVDFTVEVERCLRVLDGAVAVFDGVAGVEPQSETVWRQADRYGVPRICFVNKLDRTGGDFHRCVGMIADRLGAVPLVVQLPIGAEDGFTGVIDLVRMKAYVWSTEARLGEAYDLVDVPDAHRAAAREWRARLLETVAEYDEEVMRLYADGVEPPEELLHAAIRRITIASGGSAGVTVTPVLCGTAFKNKGVQPLLDAVIRYLPSPLDVEAVDAGRGVAVRSLEDEPLAALVFKILTDVHLGRLAFVRVYAGRLEPGTTVLNSVKGRKERVGKLYRMHADKRLELESAGAGDIVAVMGLKDTTTGETLCDGRNPVVLASMDFPDPVLEVAIEAVARRDQERLRLAAQRLAEEDPSFTVRTGEETGQTVIGGMGELHLSIVVDRLKRDFGVETTVGRPRVAYRETIRRPAEKVEYTHKKQTGGKGQFAKVQLSIEPIADGYEFVNAVTGGRVPKEFIPAVDAGCQDAMRFGVVAGYEMTGVRVTLLDGAFHEQDSSELAFRQAAFHAFKEAARRAMPVLLEPVMAVEVTTPDDYTGEVIGDLNARRGHIQAMDERSGARIVRGLVPLSEMFGYVGDLRSRTSGRGSYSMEFDSYAEVPRHLAEAIGLRA</sequence>
<dbReference type="CDD" id="cd03713">
    <property type="entry name" value="EFG_mtEFG_C"/>
    <property type="match status" value="1"/>
</dbReference>
<dbReference type="InterPro" id="IPR020568">
    <property type="entry name" value="Ribosomal_Su5_D2-typ_SF"/>
</dbReference>
<dbReference type="InterPro" id="IPR000640">
    <property type="entry name" value="EFG_V-like"/>
</dbReference>
<keyword evidence="3 7" id="KW-0251">Elongation factor</keyword>
<evidence type="ECO:0000256" key="8">
    <source>
        <dbReference type="NCBIfam" id="TIGR00484"/>
    </source>
</evidence>
<dbReference type="InterPro" id="IPR000795">
    <property type="entry name" value="T_Tr_GTP-bd_dom"/>
</dbReference>
<keyword evidence="4 7" id="KW-0648">Protein biosynthesis</keyword>
<keyword evidence="7" id="KW-0963">Cytoplasm</keyword>
<comment type="similarity">
    <text evidence="1 7">Belongs to the TRAFAC class translation factor GTPase superfamily. Classic translation factor GTPase family. EF-G/EF-2 subfamily.</text>
</comment>
<dbReference type="Pfam" id="PF14492">
    <property type="entry name" value="EFG_III"/>
    <property type="match status" value="1"/>
</dbReference>
<feature type="binding site" evidence="7">
    <location>
        <begin position="141"/>
        <end position="144"/>
    </location>
    <ligand>
        <name>GTP</name>
        <dbReference type="ChEBI" id="CHEBI:37565"/>
    </ligand>
</feature>
<dbReference type="Gene3D" id="3.30.230.10">
    <property type="match status" value="1"/>
</dbReference>
<feature type="domain" description="Tr-type G" evidence="9">
    <location>
        <begin position="10"/>
        <end position="296"/>
    </location>
</feature>
<dbReference type="InterPro" id="IPR009000">
    <property type="entry name" value="Transl_B-barrel_sf"/>
</dbReference>
<dbReference type="Gene3D" id="3.40.50.300">
    <property type="entry name" value="P-loop containing nucleotide triphosphate hydrolases"/>
    <property type="match status" value="1"/>
</dbReference>
<evidence type="ECO:0000256" key="2">
    <source>
        <dbReference type="ARBA" id="ARBA00022741"/>
    </source>
</evidence>
<dbReference type="Pfam" id="PF03764">
    <property type="entry name" value="EFG_IV"/>
    <property type="match status" value="1"/>
</dbReference>
<dbReference type="Pfam" id="PF00679">
    <property type="entry name" value="EFG_C"/>
    <property type="match status" value="1"/>
</dbReference>
<dbReference type="NCBIfam" id="NF009381">
    <property type="entry name" value="PRK12740.1-5"/>
    <property type="match status" value="1"/>
</dbReference>
<evidence type="ECO:0000313" key="10">
    <source>
        <dbReference type="EMBL" id="GAA4628308.1"/>
    </source>
</evidence>
<dbReference type="InterPro" id="IPR047872">
    <property type="entry name" value="EFG_IV"/>
</dbReference>
<dbReference type="InterPro" id="IPR014721">
    <property type="entry name" value="Ribsml_uS5_D2-typ_fold_subgr"/>
</dbReference>
<proteinExistence type="inferred from homology"/>
<evidence type="ECO:0000256" key="3">
    <source>
        <dbReference type="ARBA" id="ARBA00022768"/>
    </source>
</evidence>
<evidence type="ECO:0000256" key="7">
    <source>
        <dbReference type="HAMAP-Rule" id="MF_00054"/>
    </source>
</evidence>
<dbReference type="CDD" id="cd01434">
    <property type="entry name" value="EFG_mtEFG1_IV"/>
    <property type="match status" value="1"/>
</dbReference>
<dbReference type="InterPro" id="IPR005225">
    <property type="entry name" value="Small_GTP-bd"/>
</dbReference>
<dbReference type="Gene3D" id="3.30.70.870">
    <property type="entry name" value="Elongation Factor G (Translational Gtpase), domain 3"/>
    <property type="match status" value="1"/>
</dbReference>
<dbReference type="Pfam" id="PF22042">
    <property type="entry name" value="EF-G_D2"/>
    <property type="match status" value="1"/>
</dbReference>
<dbReference type="SMART" id="SM00838">
    <property type="entry name" value="EFG_C"/>
    <property type="match status" value="1"/>
</dbReference>
<dbReference type="PRINTS" id="PR00315">
    <property type="entry name" value="ELONGATNFCT"/>
</dbReference>
<comment type="subcellular location">
    <subcellularLocation>
        <location evidence="7">Cytoplasm</location>
    </subcellularLocation>
</comment>
<evidence type="ECO:0000256" key="6">
    <source>
        <dbReference type="ARBA" id="ARBA00024731"/>
    </source>
</evidence>
<accession>A0ABP8UEV1</accession>
<keyword evidence="11" id="KW-1185">Reference proteome</keyword>
<dbReference type="SMART" id="SM00889">
    <property type="entry name" value="EFG_IV"/>
    <property type="match status" value="1"/>
</dbReference>
<dbReference type="InterPro" id="IPR035649">
    <property type="entry name" value="EFG_V"/>
</dbReference>
<dbReference type="HAMAP" id="MF_00054_B">
    <property type="entry name" value="EF_G_EF_2_B"/>
    <property type="match status" value="1"/>
</dbReference>
<dbReference type="EMBL" id="BAABHK010000006">
    <property type="protein sequence ID" value="GAA4628308.1"/>
    <property type="molecule type" value="Genomic_DNA"/>
</dbReference>
<dbReference type="Gene3D" id="3.30.70.240">
    <property type="match status" value="1"/>
</dbReference>
<dbReference type="InterPro" id="IPR031157">
    <property type="entry name" value="G_TR_CS"/>
</dbReference>
<dbReference type="CDD" id="cd16262">
    <property type="entry name" value="EFG_III"/>
    <property type="match status" value="1"/>
</dbReference>
<comment type="function">
    <text evidence="6 7">Catalyzes the GTP-dependent ribosomal translocation step during translation elongation. During this step, the ribosome changes from the pre-translocational (PRE) to the post-translocational (POST) state as the newly formed A-site-bound peptidyl-tRNA and P-site-bound deacylated tRNA move to the P and E sites, respectively. Catalyzes the coordinated movement of the two tRNA molecules, the mRNA and conformational changes in the ribosome.</text>
</comment>
<feature type="binding site" evidence="7">
    <location>
        <begin position="19"/>
        <end position="26"/>
    </location>
    <ligand>
        <name>GTP</name>
        <dbReference type="ChEBI" id="CHEBI:37565"/>
    </ligand>
</feature>
<dbReference type="NCBIfam" id="TIGR00484">
    <property type="entry name" value="EF-G"/>
    <property type="match status" value="1"/>
</dbReference>
<evidence type="ECO:0000313" key="11">
    <source>
        <dbReference type="Proteomes" id="UP001501442"/>
    </source>
</evidence>
<name>A0ABP8UEV1_9ACTN</name>
<evidence type="ECO:0000259" key="9">
    <source>
        <dbReference type="PROSITE" id="PS51722"/>
    </source>
</evidence>
<dbReference type="PROSITE" id="PS51722">
    <property type="entry name" value="G_TR_2"/>
    <property type="match status" value="1"/>
</dbReference>
<gene>
    <name evidence="10" type="primary">fusA_2</name>
    <name evidence="7" type="synonym">fusA</name>
    <name evidence="10" type="ORF">GCM10023196_044120</name>
</gene>
<evidence type="ECO:0000256" key="4">
    <source>
        <dbReference type="ARBA" id="ARBA00022917"/>
    </source>
</evidence>
<dbReference type="InterPro" id="IPR004540">
    <property type="entry name" value="Transl_elong_EFG/EF2"/>
</dbReference>
<dbReference type="SUPFAM" id="SSF50447">
    <property type="entry name" value="Translation proteins"/>
    <property type="match status" value="1"/>
</dbReference>
<dbReference type="CDD" id="cd01886">
    <property type="entry name" value="EF-G"/>
    <property type="match status" value="1"/>
</dbReference>
<comment type="caution">
    <text evidence="10">The sequence shown here is derived from an EMBL/GenBank/DDBJ whole genome shotgun (WGS) entry which is preliminary data.</text>
</comment>
<feature type="binding site" evidence="7">
    <location>
        <begin position="87"/>
        <end position="91"/>
    </location>
    <ligand>
        <name>GTP</name>
        <dbReference type="ChEBI" id="CHEBI:37565"/>
    </ligand>
</feature>
<reference evidence="11" key="1">
    <citation type="journal article" date="2019" name="Int. J. Syst. Evol. Microbiol.">
        <title>The Global Catalogue of Microorganisms (GCM) 10K type strain sequencing project: providing services to taxonomists for standard genome sequencing and annotation.</title>
        <authorList>
            <consortium name="The Broad Institute Genomics Platform"/>
            <consortium name="The Broad Institute Genome Sequencing Center for Infectious Disease"/>
            <person name="Wu L."/>
            <person name="Ma J."/>
        </authorList>
    </citation>
    <scope>NUCLEOTIDE SEQUENCE [LARGE SCALE GENOMIC DNA]</scope>
    <source>
        <strain evidence="11">JCM 17939</strain>
    </source>
</reference>
<dbReference type="SUPFAM" id="SSF54980">
    <property type="entry name" value="EF-G C-terminal domain-like"/>
    <property type="match status" value="2"/>
</dbReference>
<dbReference type="InterPro" id="IPR053905">
    <property type="entry name" value="EF-G-like_DII"/>
</dbReference>
<protein>
    <recommendedName>
        <fullName evidence="7 8">Elongation factor G</fullName>
        <shortName evidence="7">EF-G</shortName>
    </recommendedName>
</protein>
<keyword evidence="2 7" id="KW-0547">Nucleotide-binding</keyword>
<dbReference type="InterPro" id="IPR041095">
    <property type="entry name" value="EFG_II"/>
</dbReference>
<dbReference type="Proteomes" id="UP001501442">
    <property type="component" value="Unassembled WGS sequence"/>
</dbReference>